<dbReference type="Gene3D" id="3.50.50.60">
    <property type="entry name" value="FAD/NAD(P)-binding domain"/>
    <property type="match status" value="1"/>
</dbReference>
<dbReference type="InterPro" id="IPR006076">
    <property type="entry name" value="FAD-dep_OxRdtase"/>
</dbReference>
<gene>
    <name evidence="2" type="ORF">TrVE_jg9714</name>
</gene>
<evidence type="ECO:0000313" key="3">
    <source>
        <dbReference type="Proteomes" id="UP001165160"/>
    </source>
</evidence>
<evidence type="ECO:0000259" key="1">
    <source>
        <dbReference type="Pfam" id="PF01266"/>
    </source>
</evidence>
<dbReference type="EMBL" id="BRXX01000293">
    <property type="protein sequence ID" value="GMI02972.1"/>
    <property type="molecule type" value="Genomic_DNA"/>
</dbReference>
<keyword evidence="3" id="KW-1185">Reference proteome</keyword>
<feature type="domain" description="FAD dependent oxidoreductase" evidence="1">
    <location>
        <begin position="7"/>
        <end position="83"/>
    </location>
</feature>
<accession>A0A9W7C483</accession>
<proteinExistence type="predicted"/>
<dbReference type="Proteomes" id="UP001165160">
    <property type="component" value="Unassembled WGS sequence"/>
</dbReference>
<evidence type="ECO:0000313" key="2">
    <source>
        <dbReference type="EMBL" id="GMI02972.1"/>
    </source>
</evidence>
<reference evidence="3" key="1">
    <citation type="journal article" date="2023" name="Commun. Biol.">
        <title>Genome analysis of Parmales, the sister group of diatoms, reveals the evolutionary specialization of diatoms from phago-mixotrophs to photoautotrophs.</title>
        <authorList>
            <person name="Ban H."/>
            <person name="Sato S."/>
            <person name="Yoshikawa S."/>
            <person name="Yamada K."/>
            <person name="Nakamura Y."/>
            <person name="Ichinomiya M."/>
            <person name="Sato N."/>
            <person name="Blanc-Mathieu R."/>
            <person name="Endo H."/>
            <person name="Kuwata A."/>
            <person name="Ogata H."/>
        </authorList>
    </citation>
    <scope>NUCLEOTIDE SEQUENCE [LARGE SCALE GENOMIC DNA]</scope>
    <source>
        <strain evidence="3">NIES 3699</strain>
    </source>
</reference>
<dbReference type="Pfam" id="PF01266">
    <property type="entry name" value="DAO"/>
    <property type="match status" value="1"/>
</dbReference>
<sequence length="87" mass="8939">MTTTTALVIGGGVIGSSIAYHLSRSTKILTTLVSSSGPAICATSRSAGMVIQSGSKGKVKLVQATIEDISNLQEELDDDLGFNKLAI</sequence>
<name>A0A9W7C483_9STRA</name>
<protein>
    <recommendedName>
        <fullName evidence="1">FAD dependent oxidoreductase domain-containing protein</fullName>
    </recommendedName>
</protein>
<dbReference type="InterPro" id="IPR036188">
    <property type="entry name" value="FAD/NAD-bd_sf"/>
</dbReference>
<dbReference type="SUPFAM" id="SSF51905">
    <property type="entry name" value="FAD/NAD(P)-binding domain"/>
    <property type="match status" value="1"/>
</dbReference>
<dbReference type="AlphaFoldDB" id="A0A9W7C483"/>
<organism evidence="2 3">
    <name type="scientific">Triparma verrucosa</name>
    <dbReference type="NCBI Taxonomy" id="1606542"/>
    <lineage>
        <taxon>Eukaryota</taxon>
        <taxon>Sar</taxon>
        <taxon>Stramenopiles</taxon>
        <taxon>Ochrophyta</taxon>
        <taxon>Bolidophyceae</taxon>
        <taxon>Parmales</taxon>
        <taxon>Triparmaceae</taxon>
        <taxon>Triparma</taxon>
    </lineage>
</organism>
<comment type="caution">
    <text evidence="2">The sequence shown here is derived from an EMBL/GenBank/DDBJ whole genome shotgun (WGS) entry which is preliminary data.</text>
</comment>